<sequence>MSEDRFQVPRECASSAIQNTARDELDPVSPESDERREEGGAMYERLESDVLSGTPEGGMPQTEDQSLASDQATTEGEGGRGDLTVTEEGVAQRNDVGRCNLRPGPMP</sequence>
<accession>A0AAV7LB75</accession>
<evidence type="ECO:0000313" key="2">
    <source>
        <dbReference type="EMBL" id="KAJ1088358.1"/>
    </source>
</evidence>
<evidence type="ECO:0000313" key="3">
    <source>
        <dbReference type="Proteomes" id="UP001066276"/>
    </source>
</evidence>
<protein>
    <submittedName>
        <fullName evidence="2">Uncharacterized protein</fullName>
    </submittedName>
</protein>
<reference evidence="2" key="1">
    <citation type="journal article" date="2022" name="bioRxiv">
        <title>Sequencing and chromosome-scale assembly of the giantPleurodeles waltlgenome.</title>
        <authorList>
            <person name="Brown T."/>
            <person name="Elewa A."/>
            <person name="Iarovenko S."/>
            <person name="Subramanian E."/>
            <person name="Araus A.J."/>
            <person name="Petzold A."/>
            <person name="Susuki M."/>
            <person name="Suzuki K.-i.T."/>
            <person name="Hayashi T."/>
            <person name="Toyoda A."/>
            <person name="Oliveira C."/>
            <person name="Osipova E."/>
            <person name="Leigh N.D."/>
            <person name="Simon A."/>
            <person name="Yun M.H."/>
        </authorList>
    </citation>
    <scope>NUCLEOTIDE SEQUENCE</scope>
    <source>
        <strain evidence="2">20211129_DDA</strain>
        <tissue evidence="2">Liver</tissue>
    </source>
</reference>
<gene>
    <name evidence="2" type="ORF">NDU88_001515</name>
</gene>
<keyword evidence="3" id="KW-1185">Reference proteome</keyword>
<organism evidence="2 3">
    <name type="scientific">Pleurodeles waltl</name>
    <name type="common">Iberian ribbed newt</name>
    <dbReference type="NCBI Taxonomy" id="8319"/>
    <lineage>
        <taxon>Eukaryota</taxon>
        <taxon>Metazoa</taxon>
        <taxon>Chordata</taxon>
        <taxon>Craniata</taxon>
        <taxon>Vertebrata</taxon>
        <taxon>Euteleostomi</taxon>
        <taxon>Amphibia</taxon>
        <taxon>Batrachia</taxon>
        <taxon>Caudata</taxon>
        <taxon>Salamandroidea</taxon>
        <taxon>Salamandridae</taxon>
        <taxon>Pleurodelinae</taxon>
        <taxon>Pleurodeles</taxon>
    </lineage>
</organism>
<evidence type="ECO:0000256" key="1">
    <source>
        <dbReference type="SAM" id="MobiDB-lite"/>
    </source>
</evidence>
<dbReference type="EMBL" id="JANPWB010000015">
    <property type="protein sequence ID" value="KAJ1088358.1"/>
    <property type="molecule type" value="Genomic_DNA"/>
</dbReference>
<comment type="caution">
    <text evidence="2">The sequence shown here is derived from an EMBL/GenBank/DDBJ whole genome shotgun (WGS) entry which is preliminary data.</text>
</comment>
<name>A0AAV7LB75_PLEWA</name>
<feature type="compositionally biased region" description="Polar residues" evidence="1">
    <location>
        <begin position="62"/>
        <end position="74"/>
    </location>
</feature>
<dbReference type="AlphaFoldDB" id="A0AAV7LB75"/>
<dbReference type="Proteomes" id="UP001066276">
    <property type="component" value="Chromosome 11"/>
</dbReference>
<proteinExistence type="predicted"/>
<feature type="region of interest" description="Disordered" evidence="1">
    <location>
        <begin position="1"/>
        <end position="107"/>
    </location>
</feature>
<feature type="compositionally biased region" description="Basic and acidic residues" evidence="1">
    <location>
        <begin position="32"/>
        <end position="48"/>
    </location>
</feature>